<dbReference type="InterPro" id="IPR037185">
    <property type="entry name" value="EmrE-like"/>
</dbReference>
<dbReference type="RefSeq" id="WP_009194224.1">
    <property type="nucleotide sequence ID" value="NZ_AODQ01000012.1"/>
</dbReference>
<dbReference type="Gene3D" id="1.10.3730.20">
    <property type="match status" value="1"/>
</dbReference>
<dbReference type="PANTHER" id="PTHR32322">
    <property type="entry name" value="INNER MEMBRANE TRANSPORTER"/>
    <property type="match status" value="1"/>
</dbReference>
<evidence type="ECO:0000256" key="4">
    <source>
        <dbReference type="ARBA" id="ARBA00022989"/>
    </source>
</evidence>
<reference evidence="8 9" key="1">
    <citation type="journal article" date="2013" name="Genome Announc.">
        <title>Draft Genome Sequence of Cesiribacter andamanensis Strain AMV16T, Isolated from a Soil Sample from a Mud Volcano in the Andaman Islands, India.</title>
        <authorList>
            <person name="Shivaji S."/>
            <person name="Ara S."/>
            <person name="Begum Z."/>
            <person name="Srinivas T.N."/>
            <person name="Singh A."/>
            <person name="Kumar Pinnaka A."/>
        </authorList>
    </citation>
    <scope>NUCLEOTIDE SEQUENCE [LARGE SCALE GENOMIC DNA]</scope>
    <source>
        <strain evidence="8 9">AMV16</strain>
    </source>
</reference>
<dbReference type="AlphaFoldDB" id="M7N623"/>
<evidence type="ECO:0000259" key="7">
    <source>
        <dbReference type="Pfam" id="PF00892"/>
    </source>
</evidence>
<feature type="transmembrane region" description="Helical" evidence="6">
    <location>
        <begin position="213"/>
        <end position="233"/>
    </location>
</feature>
<dbReference type="Proteomes" id="UP000011910">
    <property type="component" value="Unassembled WGS sequence"/>
</dbReference>
<accession>M7N623</accession>
<evidence type="ECO:0000313" key="9">
    <source>
        <dbReference type="Proteomes" id="UP000011910"/>
    </source>
</evidence>
<evidence type="ECO:0000256" key="2">
    <source>
        <dbReference type="ARBA" id="ARBA00022475"/>
    </source>
</evidence>
<comment type="caution">
    <text evidence="8">The sequence shown here is derived from an EMBL/GenBank/DDBJ whole genome shotgun (WGS) entry which is preliminary data.</text>
</comment>
<dbReference type="EMBL" id="AODQ01000012">
    <property type="protein sequence ID" value="EMR04078.1"/>
    <property type="molecule type" value="Genomic_DNA"/>
</dbReference>
<keyword evidence="3 6" id="KW-0812">Transmembrane</keyword>
<feature type="domain" description="EamA" evidence="7">
    <location>
        <begin position="9"/>
        <end position="139"/>
    </location>
</feature>
<proteinExistence type="predicted"/>
<feature type="transmembrane region" description="Helical" evidence="6">
    <location>
        <begin position="97"/>
        <end position="116"/>
    </location>
</feature>
<feature type="transmembrane region" description="Helical" evidence="6">
    <location>
        <begin position="67"/>
        <end position="85"/>
    </location>
</feature>
<evidence type="ECO:0000256" key="3">
    <source>
        <dbReference type="ARBA" id="ARBA00022692"/>
    </source>
</evidence>
<dbReference type="InterPro" id="IPR000620">
    <property type="entry name" value="EamA_dom"/>
</dbReference>
<keyword evidence="5 6" id="KW-0472">Membrane</keyword>
<keyword evidence="4 6" id="KW-1133">Transmembrane helix</keyword>
<keyword evidence="2" id="KW-1003">Cell membrane</keyword>
<feature type="transmembrane region" description="Helical" evidence="6">
    <location>
        <begin position="183"/>
        <end position="201"/>
    </location>
</feature>
<dbReference type="PANTHER" id="PTHR32322:SF18">
    <property type="entry name" value="S-ADENOSYLMETHIONINE_S-ADENOSYLHOMOCYSTEINE TRANSPORTER"/>
    <property type="match status" value="1"/>
</dbReference>
<feature type="domain" description="EamA" evidence="7">
    <location>
        <begin position="152"/>
        <end position="288"/>
    </location>
</feature>
<sequence length="290" mass="32339">MQNYKVHAALIVVGLIYGANYSIAKEVMPTYIQPFGFTLVRVGAATLLFWLYHAWKGAEHIDMKKDLPRLLLCALMGVATNQLFFLKGLNLTSPINAALIMTITPVLVLIASAILLKERVTFKKSLGIALGLTGAILLVLQRNPNATDGGILGDILILLNAASYGVYLVVVKPLMRSYRASTIIKWIFLFGFFMVLPFGWGEFSQTNWLVIPWPIWLAIVYVVVFTTFVAYLLNVWTLRYVNSSVVGIYIYLQPVFATLVAMLLGQDQPTADKFLYSALIFTGVYLVSRK</sequence>
<feature type="transmembrane region" description="Helical" evidence="6">
    <location>
        <begin position="149"/>
        <end position="171"/>
    </location>
</feature>
<gene>
    <name evidence="8" type="ORF">ADICEAN_00822</name>
</gene>
<comment type="subcellular location">
    <subcellularLocation>
        <location evidence="1">Cell membrane</location>
        <topology evidence="1">Multi-pass membrane protein</topology>
    </subcellularLocation>
</comment>
<dbReference type="Pfam" id="PF00892">
    <property type="entry name" value="EamA"/>
    <property type="match status" value="2"/>
</dbReference>
<evidence type="ECO:0000256" key="1">
    <source>
        <dbReference type="ARBA" id="ARBA00004651"/>
    </source>
</evidence>
<dbReference type="OrthoDB" id="9811486at2"/>
<feature type="transmembrane region" description="Helical" evidence="6">
    <location>
        <begin position="245"/>
        <end position="264"/>
    </location>
</feature>
<feature type="transmembrane region" description="Helical" evidence="6">
    <location>
        <begin position="125"/>
        <end position="143"/>
    </location>
</feature>
<keyword evidence="9" id="KW-1185">Reference proteome</keyword>
<dbReference type="SUPFAM" id="SSF103481">
    <property type="entry name" value="Multidrug resistance efflux transporter EmrE"/>
    <property type="match status" value="2"/>
</dbReference>
<feature type="transmembrane region" description="Helical" evidence="6">
    <location>
        <begin position="270"/>
        <end position="288"/>
    </location>
</feature>
<protein>
    <submittedName>
        <fullName evidence="8">Putative DMT superfamily transporter inner membrane protein</fullName>
    </submittedName>
</protein>
<dbReference type="InterPro" id="IPR050638">
    <property type="entry name" value="AA-Vitamin_Transporters"/>
</dbReference>
<organism evidence="8 9">
    <name type="scientific">Cesiribacter andamanensis AMV16</name>
    <dbReference type="NCBI Taxonomy" id="1279009"/>
    <lineage>
        <taxon>Bacteria</taxon>
        <taxon>Pseudomonadati</taxon>
        <taxon>Bacteroidota</taxon>
        <taxon>Cytophagia</taxon>
        <taxon>Cytophagales</taxon>
        <taxon>Cesiribacteraceae</taxon>
        <taxon>Cesiribacter</taxon>
    </lineage>
</organism>
<dbReference type="GO" id="GO:0005886">
    <property type="term" value="C:plasma membrane"/>
    <property type="evidence" value="ECO:0007669"/>
    <property type="project" value="UniProtKB-SubCell"/>
</dbReference>
<evidence type="ECO:0000313" key="8">
    <source>
        <dbReference type="EMBL" id="EMR04078.1"/>
    </source>
</evidence>
<evidence type="ECO:0000256" key="6">
    <source>
        <dbReference type="SAM" id="Phobius"/>
    </source>
</evidence>
<evidence type="ECO:0000256" key="5">
    <source>
        <dbReference type="ARBA" id="ARBA00023136"/>
    </source>
</evidence>
<name>M7N623_9BACT</name>
<feature type="transmembrane region" description="Helical" evidence="6">
    <location>
        <begin position="34"/>
        <end position="55"/>
    </location>
</feature>
<dbReference type="eggNOG" id="COG0697">
    <property type="taxonomic scope" value="Bacteria"/>
</dbReference>